<reference evidence="7" key="1">
    <citation type="submission" date="2023-05" db="EMBL/GenBank/DDBJ databases">
        <authorList>
            <person name="Du J."/>
        </authorList>
    </citation>
    <scope>NUCLEOTIDE SEQUENCE</scope>
    <source>
        <strain evidence="7">UMB1064</strain>
    </source>
</reference>
<evidence type="ECO:0000313" key="8">
    <source>
        <dbReference type="Proteomes" id="UP001223646"/>
    </source>
</evidence>
<dbReference type="Gene3D" id="3.90.640.10">
    <property type="entry name" value="Actin, Chain A, domain 4"/>
    <property type="match status" value="1"/>
</dbReference>
<dbReference type="GO" id="GO:0140662">
    <property type="term" value="F:ATP-dependent protein folding chaperone"/>
    <property type="evidence" value="ECO:0007669"/>
    <property type="project" value="InterPro"/>
</dbReference>
<dbReference type="PANTHER" id="PTHR42749:SF1">
    <property type="entry name" value="CELL SHAPE-DETERMINING PROTEIN MREB"/>
    <property type="match status" value="1"/>
</dbReference>
<comment type="similarity">
    <text evidence="1">Belongs to the heat shock protein 70 family.</text>
</comment>
<accession>A0AAW9SUW8</accession>
<dbReference type="PANTHER" id="PTHR42749">
    <property type="entry name" value="CELL SHAPE-DETERMINING PROTEIN MREB"/>
    <property type="match status" value="1"/>
</dbReference>
<organism evidence="7 8">
    <name type="scientific">Corynebacterium amycolatum</name>
    <dbReference type="NCBI Taxonomy" id="43765"/>
    <lineage>
        <taxon>Bacteria</taxon>
        <taxon>Bacillati</taxon>
        <taxon>Actinomycetota</taxon>
        <taxon>Actinomycetes</taxon>
        <taxon>Mycobacteriales</taxon>
        <taxon>Corynebacteriaceae</taxon>
        <taxon>Corynebacterium</taxon>
    </lineage>
</organism>
<dbReference type="RefSeq" id="WP_284827157.1">
    <property type="nucleotide sequence ID" value="NZ_JASOOY020000003.1"/>
</dbReference>
<evidence type="ECO:0000256" key="3">
    <source>
        <dbReference type="ARBA" id="ARBA00022840"/>
    </source>
</evidence>
<evidence type="ECO:0000256" key="1">
    <source>
        <dbReference type="ARBA" id="ARBA00007381"/>
    </source>
</evidence>
<feature type="compositionally biased region" description="Low complexity" evidence="6">
    <location>
        <begin position="475"/>
        <end position="488"/>
    </location>
</feature>
<dbReference type="PROSITE" id="PS01036">
    <property type="entry name" value="HSP70_3"/>
    <property type="match status" value="1"/>
</dbReference>
<dbReference type="AlphaFoldDB" id="A0AAW9SUW8"/>
<dbReference type="InterPro" id="IPR043129">
    <property type="entry name" value="ATPase_NBD"/>
</dbReference>
<dbReference type="InterPro" id="IPR018181">
    <property type="entry name" value="Heat_shock_70_CS"/>
</dbReference>
<feature type="region of interest" description="Disordered" evidence="6">
    <location>
        <begin position="462"/>
        <end position="495"/>
    </location>
</feature>
<keyword evidence="4" id="KW-0346">Stress response</keyword>
<keyword evidence="3" id="KW-0067">ATP-binding</keyword>
<protein>
    <submittedName>
        <fullName evidence="7">Hsp70 family protein</fullName>
    </submittedName>
</protein>
<gene>
    <name evidence="7" type="ORF">QP460_001075</name>
</gene>
<feature type="region of interest" description="Disordered" evidence="6">
    <location>
        <begin position="368"/>
        <end position="433"/>
    </location>
</feature>
<feature type="compositionally biased region" description="Polar residues" evidence="6">
    <location>
        <begin position="368"/>
        <end position="405"/>
    </location>
</feature>
<dbReference type="SUPFAM" id="SSF53067">
    <property type="entry name" value="Actin-like ATPase domain"/>
    <property type="match status" value="2"/>
</dbReference>
<keyword evidence="2" id="KW-0547">Nucleotide-binding</keyword>
<dbReference type="Gene3D" id="3.30.420.40">
    <property type="match status" value="2"/>
</dbReference>
<sequence length="647" mass="68879">MSEREWSLGVDFGTSNTAAAHTNQIKQVVEPVSLAHDRMTMSSSVYMDDPEEFLVGDVALDRAESNPGGLIRSPKRFIPQQVFQKNGYDIPSSSPVAAVLQSVVARACKEHNGTRPSELVLTHPEEWSEREIQVLLDAAQQLGLSATKVTTISEPKAAATYYTKSKELKPGEKIAVFDFGGGTLDIAVLEVGENHQFSVVAAHGDNTIGGQSFDALIRRWVDRQLEEINPELKESLRSEATVAEKHALMDSIRRAKELLSETAQATIKVAVGPDVQNLQITRGEFEEAIADMVSRAVDITRDTLSLAGINSSDDLAALYLTGGSSRVPYVQEQLKELGPLATLDDPKTVVAQGALTAVAPIVGSLTAQTSAPPVNSVSSGRAGQYDLKSTPTAPDSSGVHSSAAEQPTRVEPVPNYGPSGSSQKAEDSTSKSNSKKFGLIGAAVIAVIAVAAAGMWFLRPSDSDPSATEPAGEPSAATSAAGDAGTEAPSDFNETTPLKDLIAAIPEELRDGLGTCTYMDVSNLTVSCDIEKGARYSAYGLGTSESSFGQSVNFTFKDGEVRSQRAFIRDQKKGLTLTSEDKRLSAHSEGDFGNETEGEQTVRFVNMNKGVYVVFHAVPTADDAERLMREVLVPGAPEAQWKSGGKS</sequence>
<dbReference type="EMBL" id="JASOOY020000003">
    <property type="protein sequence ID" value="MEO3716185.1"/>
    <property type="molecule type" value="Genomic_DNA"/>
</dbReference>
<dbReference type="GO" id="GO:0005524">
    <property type="term" value="F:ATP binding"/>
    <property type="evidence" value="ECO:0007669"/>
    <property type="project" value="UniProtKB-KW"/>
</dbReference>
<keyword evidence="5" id="KW-0143">Chaperone</keyword>
<dbReference type="Pfam" id="PF00012">
    <property type="entry name" value="HSP70"/>
    <property type="match status" value="1"/>
</dbReference>
<evidence type="ECO:0000256" key="6">
    <source>
        <dbReference type="SAM" id="MobiDB-lite"/>
    </source>
</evidence>
<evidence type="ECO:0000313" key="7">
    <source>
        <dbReference type="EMBL" id="MEO3716185.1"/>
    </source>
</evidence>
<dbReference type="Proteomes" id="UP001223646">
    <property type="component" value="Unassembled WGS sequence"/>
</dbReference>
<name>A0AAW9SUW8_CORAY</name>
<reference evidence="7" key="2">
    <citation type="submission" date="2024-05" db="EMBL/GenBank/DDBJ databases">
        <authorList>
            <person name="Wolfe A."/>
        </authorList>
    </citation>
    <scope>NUCLEOTIDE SEQUENCE</scope>
    <source>
        <strain evidence="7">UMB1064</strain>
    </source>
</reference>
<dbReference type="InterPro" id="IPR013126">
    <property type="entry name" value="Hsp_70_fam"/>
</dbReference>
<evidence type="ECO:0000256" key="5">
    <source>
        <dbReference type="ARBA" id="ARBA00023186"/>
    </source>
</evidence>
<evidence type="ECO:0000256" key="4">
    <source>
        <dbReference type="ARBA" id="ARBA00023016"/>
    </source>
</evidence>
<dbReference type="PRINTS" id="PR00301">
    <property type="entry name" value="HEATSHOCK70"/>
</dbReference>
<evidence type="ECO:0000256" key="2">
    <source>
        <dbReference type="ARBA" id="ARBA00022741"/>
    </source>
</evidence>
<proteinExistence type="inferred from homology"/>
<comment type="caution">
    <text evidence="7">The sequence shown here is derived from an EMBL/GenBank/DDBJ whole genome shotgun (WGS) entry which is preliminary data.</text>
</comment>